<accession>A0A6J6UFR8</accession>
<feature type="domain" description="NADH:ubiquinone oxidoreductase 30kDa subunit" evidence="3">
    <location>
        <begin position="23"/>
        <end position="147"/>
    </location>
</feature>
<evidence type="ECO:0000313" key="6">
    <source>
        <dbReference type="EMBL" id="CAB4757994.1"/>
    </source>
</evidence>
<dbReference type="GO" id="GO:0016651">
    <property type="term" value="F:oxidoreductase activity, acting on NAD(P)H"/>
    <property type="evidence" value="ECO:0007669"/>
    <property type="project" value="InterPro"/>
</dbReference>
<dbReference type="GO" id="GO:0008137">
    <property type="term" value="F:NADH dehydrogenase (ubiquinone) activity"/>
    <property type="evidence" value="ECO:0007669"/>
    <property type="project" value="InterPro"/>
</dbReference>
<protein>
    <submittedName>
        <fullName evidence="6">Unannotated protein</fullName>
    </submittedName>
</protein>
<comment type="similarity">
    <text evidence="1">Belongs to the complex I 30 kDa subunit family.</text>
</comment>
<name>A0A6J6UFR8_9ZZZZ</name>
<dbReference type="InterPro" id="IPR001268">
    <property type="entry name" value="NADH_UbQ_OxRdtase_30kDa_su"/>
</dbReference>
<keyword evidence="2" id="KW-0813">Transport</keyword>
<dbReference type="PANTHER" id="PTHR10884:SF14">
    <property type="entry name" value="NADH DEHYDROGENASE [UBIQUINONE] IRON-SULFUR PROTEIN 3, MITOCHONDRIAL"/>
    <property type="match status" value="1"/>
</dbReference>
<dbReference type="EMBL" id="CAEZZM010000023">
    <property type="protein sequence ID" value="CAB4757994.1"/>
    <property type="molecule type" value="Genomic_DNA"/>
</dbReference>
<organism evidence="6">
    <name type="scientific">freshwater metagenome</name>
    <dbReference type="NCBI Taxonomy" id="449393"/>
    <lineage>
        <taxon>unclassified sequences</taxon>
        <taxon>metagenomes</taxon>
        <taxon>ecological metagenomes</taxon>
    </lineage>
</organism>
<dbReference type="InterPro" id="IPR010218">
    <property type="entry name" value="NADH_DH_suC"/>
</dbReference>
<evidence type="ECO:0000256" key="2">
    <source>
        <dbReference type="ARBA" id="ARBA00022448"/>
    </source>
</evidence>
<evidence type="ECO:0000313" key="4">
    <source>
        <dbReference type="EMBL" id="CAB4641248.1"/>
    </source>
</evidence>
<dbReference type="NCBIfam" id="TIGR01961">
    <property type="entry name" value="NuoC_fam"/>
    <property type="match status" value="1"/>
</dbReference>
<dbReference type="EMBL" id="CAEZYG010000010">
    <property type="protein sequence ID" value="CAB4703421.1"/>
    <property type="molecule type" value="Genomic_DNA"/>
</dbReference>
<dbReference type="InterPro" id="IPR037232">
    <property type="entry name" value="NADH_quin_OxRdtase_su_C/D-like"/>
</dbReference>
<gene>
    <name evidence="4" type="ORF">UFOPK2166_00222</name>
    <name evidence="5" type="ORF">UFOPK2657_00119</name>
    <name evidence="6" type="ORF">UFOPK2872_00326</name>
    <name evidence="7" type="ORF">UFOPK4000_00196</name>
</gene>
<dbReference type="EMBL" id="CAFBOT010000019">
    <property type="protein sequence ID" value="CAB4982685.1"/>
    <property type="molecule type" value="Genomic_DNA"/>
</dbReference>
<evidence type="ECO:0000256" key="1">
    <source>
        <dbReference type="ARBA" id="ARBA00007569"/>
    </source>
</evidence>
<dbReference type="HAMAP" id="MF_01357">
    <property type="entry name" value="NDH1_NuoC"/>
    <property type="match status" value="1"/>
</dbReference>
<dbReference type="SUPFAM" id="SSF143243">
    <property type="entry name" value="Nqo5-like"/>
    <property type="match status" value="1"/>
</dbReference>
<evidence type="ECO:0000313" key="5">
    <source>
        <dbReference type="EMBL" id="CAB4703421.1"/>
    </source>
</evidence>
<dbReference type="Pfam" id="PF00329">
    <property type="entry name" value="Complex1_30kDa"/>
    <property type="match status" value="1"/>
</dbReference>
<sequence>MSETETLHGCALGDSHGQHVLFVPRAQYVQVMKQLVDDGFEMCVDLTAVDFLTHPGRTLPEGIAPERFEIVVNLLSLRDRKRLRVRVQVAESNASIESLFDLYPGTEAMEREVFDLFGIAFTGHPDLTRILMPEDWDGHPLRKDYSQGRIPVQFKGAAS</sequence>
<reference evidence="6" key="1">
    <citation type="submission" date="2020-05" db="EMBL/GenBank/DDBJ databases">
        <authorList>
            <person name="Chiriac C."/>
            <person name="Salcher M."/>
            <person name="Ghai R."/>
            <person name="Kavagutti S V."/>
        </authorList>
    </citation>
    <scope>NUCLEOTIDE SEQUENCE</scope>
</reference>
<dbReference type="EMBL" id="CAEZWB010000015">
    <property type="protein sequence ID" value="CAB4641248.1"/>
    <property type="molecule type" value="Genomic_DNA"/>
</dbReference>
<dbReference type="AlphaFoldDB" id="A0A6J6UFR8"/>
<dbReference type="PANTHER" id="PTHR10884">
    <property type="entry name" value="NADH DEHYDROGENASE UBIQUINONE IRON-SULFUR PROTEIN 3"/>
    <property type="match status" value="1"/>
</dbReference>
<evidence type="ECO:0000313" key="7">
    <source>
        <dbReference type="EMBL" id="CAB4982685.1"/>
    </source>
</evidence>
<dbReference type="Gene3D" id="3.30.460.80">
    <property type="entry name" value="NADH:ubiquinone oxidoreductase, 30kDa subunit"/>
    <property type="match status" value="1"/>
</dbReference>
<evidence type="ECO:0000259" key="3">
    <source>
        <dbReference type="Pfam" id="PF00329"/>
    </source>
</evidence>
<proteinExistence type="inferred from homology"/>